<evidence type="ECO:0000313" key="3">
    <source>
        <dbReference type="Proteomes" id="UP000217250"/>
    </source>
</evidence>
<protein>
    <submittedName>
        <fullName evidence="1">DUF4286 domain-containing protein</fullName>
    </submittedName>
    <submittedName>
        <fullName evidence="2">DUF4286 family protein</fullName>
    </submittedName>
</protein>
<dbReference type="AlphaFoldDB" id="A0A250FP27"/>
<dbReference type="InterPro" id="IPR025563">
    <property type="entry name" value="DUF4286"/>
</dbReference>
<keyword evidence="4" id="KW-1185">Reference proteome</keyword>
<sequence>MKYIYNLTYHIEEEVYPLWQEWIASRLEPLLRQSKCSAAKLLQIHTDALGSKAFGVQYEAEKEEDIVHFQEVVEAPHRKELFLQFGEKVLIFGTLLTVEKEWKR</sequence>
<dbReference type="OrthoDB" id="1121837at2"/>
<dbReference type="GeneID" id="84808303"/>
<organism evidence="1 3">
    <name type="scientific">Capnocytophaga gingivalis</name>
    <dbReference type="NCBI Taxonomy" id="1017"/>
    <lineage>
        <taxon>Bacteria</taxon>
        <taxon>Pseudomonadati</taxon>
        <taxon>Bacteroidota</taxon>
        <taxon>Flavobacteriia</taxon>
        <taxon>Flavobacteriales</taxon>
        <taxon>Flavobacteriaceae</taxon>
        <taxon>Capnocytophaga</taxon>
    </lineage>
</organism>
<accession>A0A250FP27</accession>
<reference evidence="3" key="2">
    <citation type="submission" date="2017-06" db="EMBL/GenBank/DDBJ databases">
        <title>Capnocytophaga spp. assemblies.</title>
        <authorList>
            <person name="Gulvik C.A."/>
        </authorList>
    </citation>
    <scope>NUCLEOTIDE SEQUENCE [LARGE SCALE GENOMIC DNA]</scope>
    <source>
        <strain evidence="3">H1496</strain>
    </source>
</reference>
<dbReference type="EMBL" id="JAYKBV010000010">
    <property type="protein sequence ID" value="MEB3040704.1"/>
    <property type="molecule type" value="Genomic_DNA"/>
</dbReference>
<dbReference type="Proteomes" id="UP001324270">
    <property type="component" value="Unassembled WGS sequence"/>
</dbReference>
<evidence type="ECO:0000313" key="4">
    <source>
        <dbReference type="Proteomes" id="UP001324270"/>
    </source>
</evidence>
<dbReference type="EMBL" id="CP022386">
    <property type="protein sequence ID" value="ATA86919.1"/>
    <property type="molecule type" value="Genomic_DNA"/>
</dbReference>
<proteinExistence type="predicted"/>
<dbReference type="Pfam" id="PF14114">
    <property type="entry name" value="DUF4286"/>
    <property type="match status" value="1"/>
</dbReference>
<reference evidence="2 4" key="3">
    <citation type="submission" date="2023-12" db="EMBL/GenBank/DDBJ databases">
        <title>Genomic sequences of Capnocytophaga and Parvimonas strains.</title>
        <authorList>
            <person name="Watt R.M."/>
            <person name="Wang M."/>
            <person name="Yang T."/>
            <person name="Tong W.M."/>
        </authorList>
    </citation>
    <scope>NUCLEOTIDE SEQUENCE [LARGE SCALE GENOMIC DNA]</scope>
    <source>
        <strain evidence="2 4">CCUG 13156</strain>
    </source>
</reference>
<dbReference type="KEGG" id="cgh:CGC50_07015"/>
<evidence type="ECO:0000313" key="1">
    <source>
        <dbReference type="EMBL" id="ATA86919.1"/>
    </source>
</evidence>
<evidence type="ECO:0000313" key="2">
    <source>
        <dbReference type="EMBL" id="MEB3040704.1"/>
    </source>
</evidence>
<reference evidence="1" key="1">
    <citation type="journal article" date="2017" name="Genome Announc.">
        <title>Twelve Complete Reference Genomes of Clinical Isolates in the Capnocytophaga Genus.</title>
        <authorList>
            <person name="Villarma A."/>
            <person name="Gulvik C.A."/>
            <person name="Rowe L.A."/>
            <person name="Sheth M."/>
            <person name="Juieng P."/>
            <person name="Nicholson A.C."/>
            <person name="Loparev V.N."/>
            <person name="McQuiston J.R."/>
        </authorList>
    </citation>
    <scope>NUCLEOTIDE SEQUENCE</scope>
    <source>
        <strain evidence="1">H1496</strain>
    </source>
</reference>
<dbReference type="RefSeq" id="WP_002666522.1">
    <property type="nucleotide sequence ID" value="NZ_CAJPPZ010000042.1"/>
</dbReference>
<gene>
    <name evidence="1" type="ORF">CGC50_07015</name>
    <name evidence="2" type="ORF">VJJ49_08385</name>
</gene>
<dbReference type="Proteomes" id="UP000217250">
    <property type="component" value="Chromosome"/>
</dbReference>
<name>A0A250FP27_9FLAO</name>